<evidence type="ECO:0000256" key="1">
    <source>
        <dbReference type="ARBA" id="ARBA00022473"/>
    </source>
</evidence>
<feature type="domain" description="FZ" evidence="7">
    <location>
        <begin position="25"/>
        <end position="150"/>
    </location>
</feature>
<feature type="transmembrane region" description="Helical" evidence="5">
    <location>
        <begin position="535"/>
        <end position="557"/>
    </location>
</feature>
<keyword evidence="6" id="KW-0732">Signal</keyword>
<evidence type="ECO:0000259" key="8">
    <source>
        <dbReference type="SMART" id="SM01330"/>
    </source>
</evidence>
<feature type="transmembrane region" description="Helical" evidence="5">
    <location>
        <begin position="424"/>
        <end position="448"/>
    </location>
</feature>
<evidence type="ECO:0000313" key="9">
    <source>
        <dbReference type="EMBL" id="BAE06467.1"/>
    </source>
</evidence>
<feature type="transmembrane region" description="Helical" evidence="5">
    <location>
        <begin position="339"/>
        <end position="368"/>
    </location>
</feature>
<name>Q4H3G0_CIOIN</name>
<dbReference type="PRINTS" id="PR00489">
    <property type="entry name" value="FRIZZLED"/>
</dbReference>
<dbReference type="PANTHER" id="PTHR11309">
    <property type="entry name" value="FRIZZLED"/>
    <property type="match status" value="1"/>
</dbReference>
<sequence>MDIKLGIIILCCVISEVSTSNVHPQCRPVTLPMCLRNNNERNKGIKWIYNETTFPNFNNDASESEVEISLSLLHPLLSTSCSRYLELFLCSVFSPACMGGGVVPPCRSLCEVVFHDCAEVVEAFGIIWPQRLHCDNFPPQNGGKMVDTGSDTWGKMVVSRSSWLVWGEALLGDGEVCIPLSGDDVITPALSQNNQEIDNVTKYPGEYGLRCPAQLTAPPNEPGYTFLGMQGCGAPCPNMYMGDDELMLVRYIICVLASLCALVTSFVLFTFAIDTNRFRYPERPIVFYAAAYFVISVIFLVGFALGSDVACKHEIMDENNIVIQGAVVVEGPRDRACTIVFMILYFFTVNGTIWWLILTVTWLLAAGFKWGSEAIEKHHLYYHGLAWGIPAVQTMVVVTTGKIEGDNIAGVCFVGLYDSDGLRFLLLLPMSFYLLVGMFVLLTGFICLNRVRKSLHDDETNKKKLAKFMLRIGVFSIMYILPQLALIAIYAIEDSNRKSWESAWFVRNCGRYGVPCPNLPHPVAQLAQGNPLPGVFIFCMKYIMTLIVALPPLFWVASKKTMASWKEAVTKPRCMDDGNPLSVTQTQLLNDSNNGPHARDAVRKQQSKHSDVIFGGLGGFQGSSASIAAAEAMTSSRARARQELWEDMTSTDSTLSSRSESTLAKVLEYESHKNKGKRVVGRRRHNQGHPLPLTHNPDEGENNREVDDVINKPVPIKTERNNRIDDVISSQSRSLSDVTRPQSSVTSQPGRPDVVKKQLSISRSDATRSVPDIIKTTELSPPLLRNKPEIPRKPKLSLAKSNTSGRVLEV</sequence>
<dbReference type="SMART" id="SM00063">
    <property type="entry name" value="FRI"/>
    <property type="match status" value="1"/>
</dbReference>
<keyword evidence="1" id="KW-0217">Developmental protein</keyword>
<keyword evidence="2" id="KW-1015">Disulfide bond</keyword>
<reference evidence="9" key="2">
    <citation type="journal article" date="2004" name="Development">
        <title>Gene expression profiles of transcription factors and signaling molecules in the ascidian embryo: towards a comprehensive understanding of gene networks.</title>
        <authorList>
            <person name="Imai K.S."/>
            <person name="Hino K."/>
            <person name="Yagi K."/>
            <person name="Satoh N."/>
            <person name="Satou Y."/>
        </authorList>
    </citation>
    <scope>NUCLEOTIDE SEQUENCE</scope>
</reference>
<accession>Q4H3G0</accession>
<evidence type="ECO:0000256" key="4">
    <source>
        <dbReference type="SAM" id="MobiDB-lite"/>
    </source>
</evidence>
<feature type="compositionally biased region" description="Polar residues" evidence="4">
    <location>
        <begin position="728"/>
        <end position="749"/>
    </location>
</feature>
<evidence type="ECO:0000259" key="7">
    <source>
        <dbReference type="SMART" id="SM00063"/>
    </source>
</evidence>
<reference evidence="9" key="1">
    <citation type="journal article" date="2003" name="Dev. Genes Evol.">
        <title>Genomewide surveys of developmentally relevant genes in Ciona intestinalis.</title>
        <authorList>
            <person name="Satou Y."/>
            <person name="Satoh N."/>
        </authorList>
    </citation>
    <scope>NUCLEOTIDE SEQUENCE</scope>
</reference>
<feature type="compositionally biased region" description="Basic and acidic residues" evidence="4">
    <location>
        <begin position="696"/>
        <end position="710"/>
    </location>
</feature>
<dbReference type="InterPro" id="IPR020067">
    <property type="entry name" value="Frizzled_dom"/>
</dbReference>
<dbReference type="Pfam" id="PF01534">
    <property type="entry name" value="Frizzled"/>
    <property type="match status" value="1"/>
</dbReference>
<feature type="transmembrane region" description="Helical" evidence="5">
    <location>
        <begin position="248"/>
        <end position="273"/>
    </location>
</feature>
<keyword evidence="5" id="KW-0812">Transmembrane</keyword>
<evidence type="ECO:0000256" key="5">
    <source>
        <dbReference type="SAM" id="Phobius"/>
    </source>
</evidence>
<dbReference type="InterPro" id="IPR015526">
    <property type="entry name" value="Frizzled/SFRP"/>
</dbReference>
<keyword evidence="5" id="KW-0472">Membrane</keyword>
<feature type="region of interest" description="Disordered" evidence="4">
    <location>
        <begin position="668"/>
        <end position="768"/>
    </location>
</feature>
<gene>
    <name evidence="9" type="primary">Ci-Fz3/6</name>
</gene>
<dbReference type="GO" id="GO:0007166">
    <property type="term" value="P:cell surface receptor signaling pathway"/>
    <property type="evidence" value="ECO:0007669"/>
    <property type="project" value="InterPro"/>
</dbReference>
<feature type="transmembrane region" description="Helical" evidence="5">
    <location>
        <begin position="285"/>
        <end position="306"/>
    </location>
</feature>
<dbReference type="InterPro" id="IPR036790">
    <property type="entry name" value="Frizzled_dom_sf"/>
</dbReference>
<feature type="signal peptide" evidence="6">
    <location>
        <begin position="1"/>
        <end position="19"/>
    </location>
</feature>
<dbReference type="KEGG" id="cin:778631"/>
<feature type="chain" id="PRO_5010392904" evidence="6">
    <location>
        <begin position="20"/>
        <end position="810"/>
    </location>
</feature>
<dbReference type="Gene3D" id="1.10.2000.10">
    <property type="entry name" value="Frizzled cysteine-rich domain"/>
    <property type="match status" value="1"/>
</dbReference>
<dbReference type="OrthoDB" id="10053709at2759"/>
<evidence type="ECO:0000256" key="6">
    <source>
        <dbReference type="SAM" id="SignalP"/>
    </source>
</evidence>
<evidence type="ECO:0000256" key="3">
    <source>
        <dbReference type="ARBA" id="ARBA00023170"/>
    </source>
</evidence>
<dbReference type="Gene3D" id="1.20.1070.10">
    <property type="entry name" value="Rhodopsin 7-helix transmembrane proteins"/>
    <property type="match status" value="1"/>
</dbReference>
<keyword evidence="5" id="KW-1133">Transmembrane helix</keyword>
<dbReference type="SMART" id="SM01330">
    <property type="entry name" value="Frizzled"/>
    <property type="match status" value="1"/>
</dbReference>
<dbReference type="SUPFAM" id="SSF63501">
    <property type="entry name" value="Frizzled cysteine-rich domain"/>
    <property type="match status" value="1"/>
</dbReference>
<evidence type="ECO:0000256" key="2">
    <source>
        <dbReference type="ARBA" id="ARBA00023157"/>
    </source>
</evidence>
<dbReference type="Pfam" id="PF01392">
    <property type="entry name" value="Fz"/>
    <property type="match status" value="1"/>
</dbReference>
<dbReference type="PANTHER" id="PTHR11309:SF47">
    <property type="entry name" value="FRIZZLED"/>
    <property type="match status" value="1"/>
</dbReference>
<dbReference type="AlphaFoldDB" id="Q4H3G0"/>
<dbReference type="GO" id="GO:0016020">
    <property type="term" value="C:membrane"/>
    <property type="evidence" value="ECO:0007669"/>
    <property type="project" value="InterPro"/>
</dbReference>
<feature type="transmembrane region" description="Helical" evidence="5">
    <location>
        <begin position="468"/>
        <end position="492"/>
    </location>
</feature>
<accession>A0A1W2VNL8</accession>
<keyword evidence="3 9" id="KW-0675">Receptor</keyword>
<dbReference type="EMBL" id="AB210462">
    <property type="protein sequence ID" value="BAE06467.1"/>
    <property type="molecule type" value="mRNA"/>
</dbReference>
<organism evidence="9">
    <name type="scientific">Ciona intestinalis</name>
    <name type="common">Transparent sea squirt</name>
    <name type="synonym">Ascidia intestinalis</name>
    <dbReference type="NCBI Taxonomy" id="7719"/>
    <lineage>
        <taxon>Eukaryota</taxon>
        <taxon>Metazoa</taxon>
        <taxon>Chordata</taxon>
        <taxon>Tunicata</taxon>
        <taxon>Ascidiacea</taxon>
        <taxon>Phlebobranchia</taxon>
        <taxon>Cionidae</taxon>
        <taxon>Ciona</taxon>
    </lineage>
</organism>
<feature type="compositionally biased region" description="Basic residues" evidence="4">
    <location>
        <begin position="674"/>
        <end position="687"/>
    </location>
</feature>
<protein>
    <submittedName>
        <fullName evidence="9">Frizzled receptor</fullName>
    </submittedName>
</protein>
<dbReference type="InterPro" id="IPR000539">
    <property type="entry name" value="Frizzled/Smoothened_7TM"/>
</dbReference>
<feature type="domain" description="Frizzled/Smoothened 7TM" evidence="8">
    <location>
        <begin position="239"/>
        <end position="575"/>
    </location>
</feature>
<feature type="compositionally biased region" description="Basic and acidic residues" evidence="4">
    <location>
        <begin position="717"/>
        <end position="726"/>
    </location>
</feature>
<reference evidence="9" key="3">
    <citation type="submission" date="2005-04" db="EMBL/GenBank/DDBJ databases">
        <title>Expressed genes in Ciona intestinalis.</title>
        <authorList>
            <person name="Satou Y."/>
        </authorList>
    </citation>
    <scope>NUCLEOTIDE SEQUENCE</scope>
</reference>
<proteinExistence type="evidence at transcript level"/>